<evidence type="ECO:0000313" key="7">
    <source>
        <dbReference type="EMBL" id="KAL0060495.1"/>
    </source>
</evidence>
<name>A0ABR2ZFR0_9AGAR</name>
<evidence type="ECO:0000256" key="2">
    <source>
        <dbReference type="ARBA" id="ARBA00022630"/>
    </source>
</evidence>
<feature type="chain" id="PRO_5046894143" description="FAD-binding PCMH-type domain-containing protein" evidence="5">
    <location>
        <begin position="19"/>
        <end position="491"/>
    </location>
</feature>
<accession>A0ABR2ZFR0</accession>
<dbReference type="Pfam" id="PF01565">
    <property type="entry name" value="FAD_binding_4"/>
    <property type="match status" value="1"/>
</dbReference>
<evidence type="ECO:0000256" key="3">
    <source>
        <dbReference type="ARBA" id="ARBA00022827"/>
    </source>
</evidence>
<gene>
    <name evidence="7" type="ORF">AAF712_012728</name>
</gene>
<evidence type="ECO:0000256" key="4">
    <source>
        <dbReference type="ARBA" id="ARBA00023002"/>
    </source>
</evidence>
<dbReference type="PANTHER" id="PTHR42973">
    <property type="entry name" value="BINDING OXIDOREDUCTASE, PUTATIVE (AFU_ORTHOLOGUE AFUA_1G17690)-RELATED"/>
    <property type="match status" value="1"/>
</dbReference>
<dbReference type="SUPFAM" id="SSF56176">
    <property type="entry name" value="FAD-binding/transporter-associated domain-like"/>
    <property type="match status" value="1"/>
</dbReference>
<protein>
    <recommendedName>
        <fullName evidence="6">FAD-binding PCMH-type domain-containing protein</fullName>
    </recommendedName>
</protein>
<proteinExistence type="inferred from homology"/>
<feature type="domain" description="FAD-binding PCMH-type" evidence="6">
    <location>
        <begin position="55"/>
        <end position="226"/>
    </location>
</feature>
<reference evidence="7 8" key="1">
    <citation type="submission" date="2024-05" db="EMBL/GenBank/DDBJ databases">
        <title>A draft genome resource for the thread blight pathogen Marasmius tenuissimus strain MS-2.</title>
        <authorList>
            <person name="Yulfo-Soto G.E."/>
            <person name="Baruah I.K."/>
            <person name="Amoako-Attah I."/>
            <person name="Bukari Y."/>
            <person name="Meinhardt L.W."/>
            <person name="Bailey B.A."/>
            <person name="Cohen S.P."/>
        </authorList>
    </citation>
    <scope>NUCLEOTIDE SEQUENCE [LARGE SCALE GENOMIC DNA]</scope>
    <source>
        <strain evidence="7 8">MS-2</strain>
    </source>
</reference>
<keyword evidence="8" id="KW-1185">Reference proteome</keyword>
<comment type="caution">
    <text evidence="7">The sequence shown here is derived from an EMBL/GenBank/DDBJ whole genome shotgun (WGS) entry which is preliminary data.</text>
</comment>
<keyword evidence="5" id="KW-0732">Signal</keyword>
<keyword evidence="3" id="KW-0274">FAD</keyword>
<comment type="similarity">
    <text evidence="1">Belongs to the oxygen-dependent FAD-linked oxidoreductase family.</text>
</comment>
<feature type="signal peptide" evidence="5">
    <location>
        <begin position="1"/>
        <end position="18"/>
    </location>
</feature>
<evidence type="ECO:0000313" key="8">
    <source>
        <dbReference type="Proteomes" id="UP001437256"/>
    </source>
</evidence>
<dbReference type="InterPro" id="IPR050416">
    <property type="entry name" value="FAD-linked_Oxidoreductase"/>
</dbReference>
<dbReference type="Proteomes" id="UP001437256">
    <property type="component" value="Unassembled WGS sequence"/>
</dbReference>
<dbReference type="InterPro" id="IPR006094">
    <property type="entry name" value="Oxid_FAD_bind_N"/>
</dbReference>
<keyword evidence="2" id="KW-0285">Flavoprotein</keyword>
<keyword evidence="4" id="KW-0560">Oxidoreductase</keyword>
<evidence type="ECO:0000259" key="6">
    <source>
        <dbReference type="PROSITE" id="PS51387"/>
    </source>
</evidence>
<evidence type="ECO:0000256" key="1">
    <source>
        <dbReference type="ARBA" id="ARBA00005466"/>
    </source>
</evidence>
<dbReference type="EMBL" id="JBBXMP010000174">
    <property type="protein sequence ID" value="KAL0060495.1"/>
    <property type="molecule type" value="Genomic_DNA"/>
</dbReference>
<dbReference type="Gene3D" id="3.30.465.10">
    <property type="match status" value="1"/>
</dbReference>
<dbReference type="InterPro" id="IPR016166">
    <property type="entry name" value="FAD-bd_PCMH"/>
</dbReference>
<dbReference type="PANTHER" id="PTHR42973:SF53">
    <property type="entry name" value="FAD-BINDING PCMH-TYPE DOMAIN-CONTAINING PROTEIN-RELATED"/>
    <property type="match status" value="1"/>
</dbReference>
<evidence type="ECO:0000256" key="5">
    <source>
        <dbReference type="SAM" id="SignalP"/>
    </source>
</evidence>
<dbReference type="Gene3D" id="3.40.462.20">
    <property type="match status" value="1"/>
</dbReference>
<dbReference type="InterPro" id="IPR016169">
    <property type="entry name" value="FAD-bd_PCMH_sub2"/>
</dbReference>
<sequence length="491" mass="53572">MRFGPAFAALLLSVLAAAQEVPECCQAAAKQFPDLVKLSTDPNFELPPYYSLQEAEIKPYCDFTAKNADHVSSIVKIASEHQCPFAVRSGGGMFWPGSSNIGGGVLINLSELLEVKLSSDKKVASVGPGVYFADLYPQLAPSGVFLAGGRMPKIGTGGYMAHGGISYLSYELGFASETIVNYEVVLADGSMVQANPATNPDLFWALKWGSTNFGIITRFDIATFPLPSQFFAGIIGYTNLSDSTQKDLTDKYVKFVDDHSFTKTDFALISWSKNTDLTGFVVGSLAGNEIPGSTFVPADVAQPVSDTSGVVPFDQFVKDSIVVVGTEAKRIAWYPVTVKPNTGLLLDIRKKVYDVCGTLEGHVKGFECIIVIQPFTKGFIEASKDAAVYDVLHEANDNLILVLVELQWDNGSDDAELDKAVADIQNYSEKTAKERNLFNSFVYPNYALGTQDFYRNSVSQPNLTKMQSIRTKYDPKNVFAKLWKGGYKLPQ</sequence>
<dbReference type="PROSITE" id="PS51387">
    <property type="entry name" value="FAD_PCMH"/>
    <property type="match status" value="1"/>
</dbReference>
<dbReference type="InterPro" id="IPR036318">
    <property type="entry name" value="FAD-bd_PCMH-like_sf"/>
</dbReference>
<organism evidence="7 8">
    <name type="scientific">Marasmius tenuissimus</name>
    <dbReference type="NCBI Taxonomy" id="585030"/>
    <lineage>
        <taxon>Eukaryota</taxon>
        <taxon>Fungi</taxon>
        <taxon>Dikarya</taxon>
        <taxon>Basidiomycota</taxon>
        <taxon>Agaricomycotina</taxon>
        <taxon>Agaricomycetes</taxon>
        <taxon>Agaricomycetidae</taxon>
        <taxon>Agaricales</taxon>
        <taxon>Marasmiineae</taxon>
        <taxon>Marasmiaceae</taxon>
        <taxon>Marasmius</taxon>
    </lineage>
</organism>